<evidence type="ECO:0000259" key="2">
    <source>
        <dbReference type="PROSITE" id="PS50937"/>
    </source>
</evidence>
<organism evidence="3 4">
    <name type="scientific">Staphylococcus lutrae</name>
    <dbReference type="NCBI Taxonomy" id="155085"/>
    <lineage>
        <taxon>Bacteria</taxon>
        <taxon>Bacillati</taxon>
        <taxon>Bacillota</taxon>
        <taxon>Bacilli</taxon>
        <taxon>Bacillales</taxon>
        <taxon>Staphylococcaceae</taxon>
        <taxon>Staphylococcus</taxon>
    </lineage>
</organism>
<keyword evidence="1" id="KW-0238">DNA-binding</keyword>
<reference evidence="3 4" key="1">
    <citation type="submission" date="2017-04" db="EMBL/GenBank/DDBJ databases">
        <authorList>
            <person name="Veseli I.A."/>
            <person name="Tang C."/>
            <person name="Pombert J.-F."/>
        </authorList>
    </citation>
    <scope>NUCLEOTIDE SEQUENCE [LARGE SCALE GENOMIC DNA]</scope>
    <source>
        <strain evidence="3 4">ATCC 700373</strain>
    </source>
</reference>
<dbReference type="Pfam" id="PF13411">
    <property type="entry name" value="MerR_1"/>
    <property type="match status" value="1"/>
</dbReference>
<dbReference type="Proteomes" id="UP000242864">
    <property type="component" value="Chromosome"/>
</dbReference>
<proteinExistence type="predicted"/>
<dbReference type="InterPro" id="IPR000551">
    <property type="entry name" value="MerR-type_HTH_dom"/>
</dbReference>
<evidence type="ECO:0000256" key="1">
    <source>
        <dbReference type="ARBA" id="ARBA00023125"/>
    </source>
</evidence>
<dbReference type="CDD" id="cd01106">
    <property type="entry name" value="HTH_TipAL-Mta"/>
    <property type="match status" value="1"/>
</dbReference>
<dbReference type="PROSITE" id="PS50937">
    <property type="entry name" value="HTH_MERR_2"/>
    <property type="match status" value="1"/>
</dbReference>
<sequence>MSQYSTGKLASMFDISKRTLQYYDEKGILKPAWIEDNQYRIYTEHEVEQLNLILIMKSLGLNLKEIRKLMSSQGTLKTVRLILEQKAQATAQEIQTQQAQLKQIKAMQNMILDVSSAPVKNLSDIERMMKKQPQLSHLTRHMVFWGATTTIAHIFGIRSSLKYRTIWPTIAAFSYSGMMSYRLVKYYYEHVAYMCPNCQTIFKPDIQQWIFASHTPKTRQLQCPNCDFKGYCAEVYDEPKATVDPGIINGA</sequence>
<name>A0AAC9WJ59_9STAP</name>
<evidence type="ECO:0000313" key="4">
    <source>
        <dbReference type="Proteomes" id="UP000242864"/>
    </source>
</evidence>
<dbReference type="SMART" id="SM00422">
    <property type="entry name" value="HTH_MERR"/>
    <property type="match status" value="1"/>
</dbReference>
<dbReference type="PANTHER" id="PTHR30204:SF96">
    <property type="entry name" value="CHROMOSOME-ANCHORING PROTEIN RACA"/>
    <property type="match status" value="1"/>
</dbReference>
<dbReference type="EMBL" id="CP020773">
    <property type="protein sequence ID" value="ARJ50658.1"/>
    <property type="molecule type" value="Genomic_DNA"/>
</dbReference>
<dbReference type="KEGG" id="slz:B5P37_04660"/>
<feature type="domain" description="HTH merR-type" evidence="2">
    <location>
        <begin position="1"/>
        <end position="72"/>
    </location>
</feature>
<keyword evidence="4" id="KW-1185">Reference proteome</keyword>
<dbReference type="RefSeq" id="WP_085237136.1">
    <property type="nucleotide sequence ID" value="NZ_CP020773.1"/>
</dbReference>
<dbReference type="SUPFAM" id="SSF46955">
    <property type="entry name" value="Putative DNA-binding domain"/>
    <property type="match status" value="1"/>
</dbReference>
<dbReference type="InterPro" id="IPR047057">
    <property type="entry name" value="MerR_fam"/>
</dbReference>
<dbReference type="Gene3D" id="1.10.1660.10">
    <property type="match status" value="1"/>
</dbReference>
<dbReference type="GO" id="GO:0003677">
    <property type="term" value="F:DNA binding"/>
    <property type="evidence" value="ECO:0007669"/>
    <property type="project" value="UniProtKB-KW"/>
</dbReference>
<dbReference type="AlphaFoldDB" id="A0AAC9WJ59"/>
<dbReference type="PANTHER" id="PTHR30204">
    <property type="entry name" value="REDOX-CYCLING DRUG-SENSING TRANSCRIPTIONAL ACTIVATOR SOXR"/>
    <property type="match status" value="1"/>
</dbReference>
<dbReference type="InterPro" id="IPR009061">
    <property type="entry name" value="DNA-bd_dom_put_sf"/>
</dbReference>
<dbReference type="GO" id="GO:0003700">
    <property type="term" value="F:DNA-binding transcription factor activity"/>
    <property type="evidence" value="ECO:0007669"/>
    <property type="project" value="InterPro"/>
</dbReference>
<gene>
    <name evidence="3" type="ORF">B5P37_04660</name>
</gene>
<protein>
    <submittedName>
        <fullName evidence="3">MerR family transcriptional regulator</fullName>
    </submittedName>
</protein>
<accession>A0AAC9WJ59</accession>
<evidence type="ECO:0000313" key="3">
    <source>
        <dbReference type="EMBL" id="ARJ50658.1"/>
    </source>
</evidence>